<feature type="transmembrane region" description="Helical" evidence="1">
    <location>
        <begin position="16"/>
        <end position="36"/>
    </location>
</feature>
<keyword evidence="1" id="KW-0472">Membrane</keyword>
<feature type="transmembrane region" description="Helical" evidence="1">
    <location>
        <begin position="132"/>
        <end position="156"/>
    </location>
</feature>
<dbReference type="Proteomes" id="UP000261828">
    <property type="component" value="Unassembled WGS sequence"/>
</dbReference>
<dbReference type="EMBL" id="QTJX01000001">
    <property type="protein sequence ID" value="RDY60963.1"/>
    <property type="molecule type" value="Genomic_DNA"/>
</dbReference>
<dbReference type="RefSeq" id="WP_116182846.1">
    <property type="nucleotide sequence ID" value="NZ_QTJX01000001.1"/>
</dbReference>
<gene>
    <name evidence="2" type="ORF">DX873_01940</name>
</gene>
<sequence>MVYNGLLTTFPREIRLFIAVFVIILSIGFFTGLLFVKQTDSTTPAGVEENYLGNEDDEDAAVMKFKKGDREMLTIVHTHILSMAFIFFLLGGLVWISDFPKKWKLFLTIEPFLSVILTFGGIYLMWKGISWFKYIVIFSGTLMTVTYAFSAGLVFWQCFQPKKH</sequence>
<accession>A0A371JT09</accession>
<protein>
    <submittedName>
        <fullName evidence="2">Uncharacterized protein</fullName>
    </submittedName>
</protein>
<evidence type="ECO:0000313" key="2">
    <source>
        <dbReference type="EMBL" id="RDY60963.1"/>
    </source>
</evidence>
<keyword evidence="1" id="KW-0812">Transmembrane</keyword>
<feature type="transmembrane region" description="Helical" evidence="1">
    <location>
        <begin position="72"/>
        <end position="96"/>
    </location>
</feature>
<evidence type="ECO:0000313" key="3">
    <source>
        <dbReference type="Proteomes" id="UP000261828"/>
    </source>
</evidence>
<keyword evidence="1" id="KW-1133">Transmembrane helix</keyword>
<proteinExistence type="predicted"/>
<reference evidence="2 3" key="1">
    <citation type="submission" date="2018-08" db="EMBL/GenBank/DDBJ databases">
        <title>Muricauda nanhaiensis sp. nov., isolated from seawater of the South China Sea.</title>
        <authorList>
            <person name="Dang Y."/>
        </authorList>
    </citation>
    <scope>NUCLEOTIDE SEQUENCE [LARGE SCALE GENOMIC DNA]</scope>
    <source>
        <strain evidence="2 3">SM1704</strain>
    </source>
</reference>
<name>A0A371JT09_9FLAO</name>
<dbReference type="OrthoDB" id="1188781at2"/>
<organism evidence="2 3">
    <name type="scientific">Flagellimonas nanhaiensis</name>
    <dbReference type="NCBI Taxonomy" id="2292706"/>
    <lineage>
        <taxon>Bacteria</taxon>
        <taxon>Pseudomonadati</taxon>
        <taxon>Bacteroidota</taxon>
        <taxon>Flavobacteriia</taxon>
        <taxon>Flavobacteriales</taxon>
        <taxon>Flavobacteriaceae</taxon>
        <taxon>Flagellimonas</taxon>
    </lineage>
</organism>
<feature type="transmembrane region" description="Helical" evidence="1">
    <location>
        <begin position="105"/>
        <end position="126"/>
    </location>
</feature>
<dbReference type="AlphaFoldDB" id="A0A371JT09"/>
<evidence type="ECO:0000256" key="1">
    <source>
        <dbReference type="SAM" id="Phobius"/>
    </source>
</evidence>
<keyword evidence="3" id="KW-1185">Reference proteome</keyword>
<comment type="caution">
    <text evidence="2">The sequence shown here is derived from an EMBL/GenBank/DDBJ whole genome shotgun (WGS) entry which is preliminary data.</text>
</comment>